<dbReference type="PANTHER" id="PTHR28189:SF1">
    <property type="entry name" value="GUANINE NUCLEOTIDE-BINDING PROTEIN SUBUNIT GAMMA"/>
    <property type="match status" value="1"/>
</dbReference>
<dbReference type="InterPro" id="IPR036284">
    <property type="entry name" value="GGL_sf"/>
</dbReference>
<evidence type="ECO:0000256" key="9">
    <source>
        <dbReference type="ARBA" id="ARBA00023289"/>
    </source>
</evidence>
<evidence type="ECO:0000256" key="3">
    <source>
        <dbReference type="ARBA" id="ARBA00016111"/>
    </source>
</evidence>
<evidence type="ECO:0000259" key="10">
    <source>
        <dbReference type="PROSITE" id="PS50058"/>
    </source>
</evidence>
<dbReference type="OrthoDB" id="19232at2759"/>
<keyword evidence="7" id="KW-0807">Transducer</keyword>
<dbReference type="SUPFAM" id="SSF48670">
    <property type="entry name" value="Transducin (heterotrimeric G protein), gamma chain"/>
    <property type="match status" value="1"/>
</dbReference>
<dbReference type="GO" id="GO:0031681">
    <property type="term" value="F:G-protein beta-subunit binding"/>
    <property type="evidence" value="ECO:0007669"/>
    <property type="project" value="InterPro"/>
</dbReference>
<dbReference type="OMA" id="GCSCAIM"/>
<dbReference type="AlphaFoldDB" id="A0A137PDD1"/>
<evidence type="ECO:0000256" key="1">
    <source>
        <dbReference type="ARBA" id="ARBA00004370"/>
    </source>
</evidence>
<dbReference type="Pfam" id="PF00631">
    <property type="entry name" value="G-gamma"/>
    <property type="match status" value="1"/>
</dbReference>
<keyword evidence="8" id="KW-0449">Lipoprotein</keyword>
<keyword evidence="4" id="KW-0488">Methylation</keyword>
<evidence type="ECO:0000313" key="11">
    <source>
        <dbReference type="EMBL" id="KXN73014.1"/>
    </source>
</evidence>
<organism evidence="11 12">
    <name type="scientific">Conidiobolus coronatus (strain ATCC 28846 / CBS 209.66 / NRRL 28638)</name>
    <name type="common">Delacroixia coronata</name>
    <dbReference type="NCBI Taxonomy" id="796925"/>
    <lineage>
        <taxon>Eukaryota</taxon>
        <taxon>Fungi</taxon>
        <taxon>Fungi incertae sedis</taxon>
        <taxon>Zoopagomycota</taxon>
        <taxon>Entomophthoromycotina</taxon>
        <taxon>Entomophthoromycetes</taxon>
        <taxon>Entomophthorales</taxon>
        <taxon>Ancylistaceae</taxon>
        <taxon>Conidiobolus</taxon>
    </lineage>
</organism>
<comment type="subcellular location">
    <subcellularLocation>
        <location evidence="1">Membrane</location>
    </subcellularLocation>
</comment>
<evidence type="ECO:0000256" key="7">
    <source>
        <dbReference type="ARBA" id="ARBA00023224"/>
    </source>
</evidence>
<evidence type="ECO:0000256" key="4">
    <source>
        <dbReference type="ARBA" id="ARBA00022481"/>
    </source>
</evidence>
<comment type="similarity">
    <text evidence="2">Belongs to the G protein gamma family.</text>
</comment>
<protein>
    <recommendedName>
        <fullName evidence="3">Guanine nucleotide-binding protein subunit gamma</fullName>
    </recommendedName>
</protein>
<accession>A0A137PDD1</accession>
<dbReference type="GO" id="GO:0005834">
    <property type="term" value="C:heterotrimeric G-protein complex"/>
    <property type="evidence" value="ECO:0007669"/>
    <property type="project" value="TreeGrafter"/>
</dbReference>
<keyword evidence="5" id="KW-0472">Membrane</keyword>
<keyword evidence="12" id="KW-1185">Reference proteome</keyword>
<reference evidence="11 12" key="1">
    <citation type="journal article" date="2015" name="Genome Biol. Evol.">
        <title>Phylogenomic analyses indicate that early fungi evolved digesting cell walls of algal ancestors of land plants.</title>
        <authorList>
            <person name="Chang Y."/>
            <person name="Wang S."/>
            <person name="Sekimoto S."/>
            <person name="Aerts A.L."/>
            <person name="Choi C."/>
            <person name="Clum A."/>
            <person name="LaButti K.M."/>
            <person name="Lindquist E.A."/>
            <person name="Yee Ngan C."/>
            <person name="Ohm R.A."/>
            <person name="Salamov A.A."/>
            <person name="Grigoriev I.V."/>
            <person name="Spatafora J.W."/>
            <person name="Berbee M.L."/>
        </authorList>
    </citation>
    <scope>NUCLEOTIDE SEQUENCE [LARGE SCALE GENOMIC DNA]</scope>
    <source>
        <strain evidence="11 12">NRRL 28638</strain>
    </source>
</reference>
<dbReference type="STRING" id="796925.A0A137PDD1"/>
<dbReference type="PANTHER" id="PTHR28189">
    <property type="entry name" value="GUANINE NUCLEOTIDE-BINDING PROTEIN SUBUNIT GAMMA"/>
    <property type="match status" value="1"/>
</dbReference>
<dbReference type="GO" id="GO:0007186">
    <property type="term" value="P:G protein-coupled receptor signaling pathway"/>
    <property type="evidence" value="ECO:0007669"/>
    <property type="project" value="InterPro"/>
</dbReference>
<sequence length="73" mass="7850">MNAVSEHRLKKLLDQTERLKQQLSLPRVTVSEASQSLIKFATTTVDPLLPSIWGSQAGNNPLNAQSGGCCSIA</sequence>
<keyword evidence="9" id="KW-0636">Prenylation</keyword>
<dbReference type="SMART" id="SM01224">
    <property type="entry name" value="G_gamma"/>
    <property type="match status" value="1"/>
</dbReference>
<proteinExistence type="inferred from homology"/>
<name>A0A137PDD1_CONC2</name>
<dbReference type="InterPro" id="IPR041848">
    <property type="entry name" value="Ste18_fungal"/>
</dbReference>
<evidence type="ECO:0000256" key="2">
    <source>
        <dbReference type="ARBA" id="ARBA00007431"/>
    </source>
</evidence>
<feature type="domain" description="G protein gamma" evidence="10">
    <location>
        <begin position="1"/>
        <end position="73"/>
    </location>
</feature>
<evidence type="ECO:0000256" key="5">
    <source>
        <dbReference type="ARBA" id="ARBA00023136"/>
    </source>
</evidence>
<dbReference type="EMBL" id="KQ964443">
    <property type="protein sequence ID" value="KXN73014.1"/>
    <property type="molecule type" value="Genomic_DNA"/>
</dbReference>
<evidence type="ECO:0000313" key="12">
    <source>
        <dbReference type="Proteomes" id="UP000070444"/>
    </source>
</evidence>
<dbReference type="Proteomes" id="UP000070444">
    <property type="component" value="Unassembled WGS sequence"/>
</dbReference>
<gene>
    <name evidence="11" type="ORF">CONCODRAFT_47121</name>
</gene>
<dbReference type="Gene3D" id="4.10.260.10">
    <property type="entry name" value="Transducin (heterotrimeric G protein), gamma chain"/>
    <property type="match status" value="1"/>
</dbReference>
<evidence type="ECO:0000256" key="6">
    <source>
        <dbReference type="ARBA" id="ARBA00023139"/>
    </source>
</evidence>
<dbReference type="GO" id="GO:0000750">
    <property type="term" value="P:pheromone-dependent signal transduction involved in conjugation with cellular fusion"/>
    <property type="evidence" value="ECO:0007669"/>
    <property type="project" value="InterPro"/>
</dbReference>
<evidence type="ECO:0000256" key="8">
    <source>
        <dbReference type="ARBA" id="ARBA00023288"/>
    </source>
</evidence>
<dbReference type="PROSITE" id="PS50058">
    <property type="entry name" value="G_PROTEIN_GAMMA"/>
    <property type="match status" value="1"/>
</dbReference>
<dbReference type="InterPro" id="IPR015898">
    <property type="entry name" value="G-protein_gamma-like_dom"/>
</dbReference>
<keyword evidence="6" id="KW-0564">Palmitate</keyword>